<comment type="caution">
    <text evidence="1">The sequence shown here is derived from an EMBL/GenBank/DDBJ whole genome shotgun (WGS) entry which is preliminary data.</text>
</comment>
<dbReference type="Proteomes" id="UP000824469">
    <property type="component" value="Unassembled WGS sequence"/>
</dbReference>
<gene>
    <name evidence="1" type="ORF">KI387_043521</name>
</gene>
<dbReference type="AlphaFoldDB" id="A0AA38BYB7"/>
<dbReference type="PANTHER" id="PTHR36020">
    <property type="entry name" value="TRANSMEMBRANE PROTEIN"/>
    <property type="match status" value="1"/>
</dbReference>
<proteinExistence type="predicted"/>
<name>A0AA38BYB7_TAXCH</name>
<keyword evidence="2" id="KW-1185">Reference proteome</keyword>
<dbReference type="PANTHER" id="PTHR36020:SF1">
    <property type="entry name" value="TRANSMEMBRANE PROTEIN"/>
    <property type="match status" value="1"/>
</dbReference>
<protein>
    <submittedName>
        <fullName evidence="1">Uncharacterized protein</fullName>
    </submittedName>
</protein>
<feature type="non-terminal residue" evidence="1">
    <location>
        <position position="1"/>
    </location>
</feature>
<accession>A0AA38BYB7</accession>
<sequence>MASWIASRIQHVWPFASIKNDDLKVSNGRVGALVVPETTKQFVFALHDPDSSFVVYLLATEPLSERSASDAECLVRAIRPKVVVAQIHPSSLDDVWAEESNLSAGKACFVPTSLLGVLKCCFLENINWSKYESRAGSQVLQIIFGTGFYGHVLAAKQAAIEIHSPFFFLETPYKNSQDGKLDATKNAWTDVEQGKVVDCQLLSQVNKFRIAVEGLIIALNSATRIPIKKEEKNMKDVNFDDLPYEEKCYVLFAQALRRQARQSDTVVAIIDASSLSRIRKHWTTRVLEEISKLAEECFISDTSDNDTNGDASDNKRKVATISTPETPISWQSAFFGQLSPPISWLGFHRFRGEDAEDTDTLVPFLERVESPIPKLKLHRINSSFPTFSPDGSLITFNPNSGLLDGGVHLVKTDGSKKWKTNFKGPAFAVAWNQRIYGKRQFHG</sequence>
<evidence type="ECO:0000313" key="2">
    <source>
        <dbReference type="Proteomes" id="UP000824469"/>
    </source>
</evidence>
<reference evidence="1 2" key="1">
    <citation type="journal article" date="2021" name="Nat. Plants">
        <title>The Taxus genome provides insights into paclitaxel biosynthesis.</title>
        <authorList>
            <person name="Xiong X."/>
            <person name="Gou J."/>
            <person name="Liao Q."/>
            <person name="Li Y."/>
            <person name="Zhou Q."/>
            <person name="Bi G."/>
            <person name="Li C."/>
            <person name="Du R."/>
            <person name="Wang X."/>
            <person name="Sun T."/>
            <person name="Guo L."/>
            <person name="Liang H."/>
            <person name="Lu P."/>
            <person name="Wu Y."/>
            <person name="Zhang Z."/>
            <person name="Ro D.K."/>
            <person name="Shang Y."/>
            <person name="Huang S."/>
            <person name="Yan J."/>
        </authorList>
    </citation>
    <scope>NUCLEOTIDE SEQUENCE [LARGE SCALE GENOMIC DNA]</scope>
    <source>
        <strain evidence="1">Ta-2019</strain>
    </source>
</reference>
<organism evidence="1 2">
    <name type="scientific">Taxus chinensis</name>
    <name type="common">Chinese yew</name>
    <name type="synonym">Taxus wallichiana var. chinensis</name>
    <dbReference type="NCBI Taxonomy" id="29808"/>
    <lineage>
        <taxon>Eukaryota</taxon>
        <taxon>Viridiplantae</taxon>
        <taxon>Streptophyta</taxon>
        <taxon>Embryophyta</taxon>
        <taxon>Tracheophyta</taxon>
        <taxon>Spermatophyta</taxon>
        <taxon>Pinopsida</taxon>
        <taxon>Pinidae</taxon>
        <taxon>Conifers II</taxon>
        <taxon>Cupressales</taxon>
        <taxon>Taxaceae</taxon>
        <taxon>Taxus</taxon>
    </lineage>
</organism>
<evidence type="ECO:0000313" key="1">
    <source>
        <dbReference type="EMBL" id="KAH9291285.1"/>
    </source>
</evidence>
<dbReference type="EMBL" id="JAHRHJ020003713">
    <property type="protein sequence ID" value="KAH9291285.1"/>
    <property type="molecule type" value="Genomic_DNA"/>
</dbReference>